<organism evidence="1 2">
    <name type="scientific">Leptotrombidium deliense</name>
    <dbReference type="NCBI Taxonomy" id="299467"/>
    <lineage>
        <taxon>Eukaryota</taxon>
        <taxon>Metazoa</taxon>
        <taxon>Ecdysozoa</taxon>
        <taxon>Arthropoda</taxon>
        <taxon>Chelicerata</taxon>
        <taxon>Arachnida</taxon>
        <taxon>Acari</taxon>
        <taxon>Acariformes</taxon>
        <taxon>Trombidiformes</taxon>
        <taxon>Prostigmata</taxon>
        <taxon>Anystina</taxon>
        <taxon>Parasitengona</taxon>
        <taxon>Trombiculoidea</taxon>
        <taxon>Trombiculidae</taxon>
        <taxon>Leptotrombidium</taxon>
    </lineage>
</organism>
<dbReference type="GO" id="GO:0003676">
    <property type="term" value="F:nucleic acid binding"/>
    <property type="evidence" value="ECO:0007669"/>
    <property type="project" value="InterPro"/>
</dbReference>
<feature type="non-terminal residue" evidence="1">
    <location>
        <position position="70"/>
    </location>
</feature>
<protein>
    <recommendedName>
        <fullName evidence="3">Integrase catalytic domain-containing protein</fullName>
    </recommendedName>
</protein>
<dbReference type="VEuPathDB" id="VectorBase:LDEU012435"/>
<dbReference type="EMBL" id="NCKV01024451">
    <property type="protein sequence ID" value="RWS19605.1"/>
    <property type="molecule type" value="Genomic_DNA"/>
</dbReference>
<dbReference type="InterPro" id="IPR036397">
    <property type="entry name" value="RNaseH_sf"/>
</dbReference>
<accession>A0A443RWR1</accession>
<dbReference type="AlphaFoldDB" id="A0A443RWR1"/>
<proteinExistence type="predicted"/>
<evidence type="ECO:0008006" key="3">
    <source>
        <dbReference type="Google" id="ProtNLM"/>
    </source>
</evidence>
<dbReference type="SUPFAM" id="SSF53098">
    <property type="entry name" value="Ribonuclease H-like"/>
    <property type="match status" value="1"/>
</dbReference>
<dbReference type="Proteomes" id="UP000288716">
    <property type="component" value="Unassembled WGS sequence"/>
</dbReference>
<sequence>MVKPSNAMPCGYLQPIPTPATPMDLIAIDTVVMGSVANKTKAKHILVAIDHHSRFMWAKAVAKNDSATAV</sequence>
<evidence type="ECO:0000313" key="2">
    <source>
        <dbReference type="Proteomes" id="UP000288716"/>
    </source>
</evidence>
<reference evidence="1 2" key="1">
    <citation type="journal article" date="2018" name="Gigascience">
        <title>Genomes of trombidid mites reveal novel predicted allergens and laterally-transferred genes associated with secondary metabolism.</title>
        <authorList>
            <person name="Dong X."/>
            <person name="Chaisiri K."/>
            <person name="Xia D."/>
            <person name="Armstrong S.D."/>
            <person name="Fang Y."/>
            <person name="Donnelly M.J."/>
            <person name="Kadowaki T."/>
            <person name="McGarry J.W."/>
            <person name="Darby A.C."/>
            <person name="Makepeace B.L."/>
        </authorList>
    </citation>
    <scope>NUCLEOTIDE SEQUENCE [LARGE SCALE GENOMIC DNA]</scope>
    <source>
        <strain evidence="1">UoL-UT</strain>
    </source>
</reference>
<keyword evidence="2" id="KW-1185">Reference proteome</keyword>
<comment type="caution">
    <text evidence="1">The sequence shown here is derived from an EMBL/GenBank/DDBJ whole genome shotgun (WGS) entry which is preliminary data.</text>
</comment>
<dbReference type="Gene3D" id="3.30.420.10">
    <property type="entry name" value="Ribonuclease H-like superfamily/Ribonuclease H"/>
    <property type="match status" value="1"/>
</dbReference>
<dbReference type="InterPro" id="IPR012337">
    <property type="entry name" value="RNaseH-like_sf"/>
</dbReference>
<evidence type="ECO:0000313" key="1">
    <source>
        <dbReference type="EMBL" id="RWS19605.1"/>
    </source>
</evidence>
<gene>
    <name evidence="1" type="ORF">B4U80_14965</name>
</gene>
<name>A0A443RWR1_9ACAR</name>